<evidence type="ECO:0000259" key="2">
    <source>
        <dbReference type="Pfam" id="PF00795"/>
    </source>
</evidence>
<dbReference type="InterPro" id="IPR003010">
    <property type="entry name" value="C-N_Hydrolase"/>
</dbReference>
<comment type="similarity">
    <text evidence="1">Belongs to the carbon-nitrogen hydrolase superfamily. BTD/VNN family.</text>
</comment>
<dbReference type="Pfam" id="PF00795">
    <property type="entry name" value="CN_hydrolase"/>
    <property type="match status" value="1"/>
</dbReference>
<dbReference type="SUPFAM" id="SSF56317">
    <property type="entry name" value="Carbon-nitrogen hydrolase"/>
    <property type="match status" value="1"/>
</dbReference>
<dbReference type="VEuPathDB" id="VectorBase:RSAN_041844"/>
<gene>
    <name evidence="3" type="ORF">HPB52_025528</name>
</gene>
<evidence type="ECO:0000313" key="4">
    <source>
        <dbReference type="Proteomes" id="UP000821837"/>
    </source>
</evidence>
<feature type="domain" description="CN hydrolase" evidence="2">
    <location>
        <begin position="2"/>
        <end position="99"/>
    </location>
</feature>
<protein>
    <recommendedName>
        <fullName evidence="2">CN hydrolase domain-containing protein</fullName>
    </recommendedName>
</protein>
<dbReference type="Gene3D" id="3.60.110.10">
    <property type="entry name" value="Carbon-nitrogen hydrolase"/>
    <property type="match status" value="1"/>
</dbReference>
<dbReference type="PANTHER" id="PTHR10609">
    <property type="entry name" value="BIOTINIDASE-RELATED"/>
    <property type="match status" value="1"/>
</dbReference>
<name>A0A9D4SM84_RHISA</name>
<sequence length="126" mass="14060">MKADIIVFPEDGILYRLKDREEVAKWAEDIPDVGVMACGSQNTSLLSNLSCMAQNNDIYLVANLIDRKPCNESDHSCPRDKVKYFNTNVAFDRNGTLVARLVGAMYLKCGLLPALGDTLSQNFFPR</sequence>
<dbReference type="Proteomes" id="UP000821837">
    <property type="component" value="Unassembled WGS sequence"/>
</dbReference>
<organism evidence="3 4">
    <name type="scientific">Rhipicephalus sanguineus</name>
    <name type="common">Brown dog tick</name>
    <name type="synonym">Ixodes sanguineus</name>
    <dbReference type="NCBI Taxonomy" id="34632"/>
    <lineage>
        <taxon>Eukaryota</taxon>
        <taxon>Metazoa</taxon>
        <taxon>Ecdysozoa</taxon>
        <taxon>Arthropoda</taxon>
        <taxon>Chelicerata</taxon>
        <taxon>Arachnida</taxon>
        <taxon>Acari</taxon>
        <taxon>Parasitiformes</taxon>
        <taxon>Ixodida</taxon>
        <taxon>Ixodoidea</taxon>
        <taxon>Ixodidae</taxon>
        <taxon>Rhipicephalinae</taxon>
        <taxon>Rhipicephalus</taxon>
        <taxon>Rhipicephalus</taxon>
    </lineage>
</organism>
<keyword evidence="4" id="KW-1185">Reference proteome</keyword>
<dbReference type="InterPro" id="IPR040154">
    <property type="entry name" value="Biotinidase/VNN"/>
</dbReference>
<dbReference type="InterPro" id="IPR036526">
    <property type="entry name" value="C-N_Hydrolase_sf"/>
</dbReference>
<reference evidence="3" key="1">
    <citation type="journal article" date="2020" name="Cell">
        <title>Large-Scale Comparative Analyses of Tick Genomes Elucidate Their Genetic Diversity and Vector Capacities.</title>
        <authorList>
            <consortium name="Tick Genome and Microbiome Consortium (TIGMIC)"/>
            <person name="Jia N."/>
            <person name="Wang J."/>
            <person name="Shi W."/>
            <person name="Du L."/>
            <person name="Sun Y."/>
            <person name="Zhan W."/>
            <person name="Jiang J.F."/>
            <person name="Wang Q."/>
            <person name="Zhang B."/>
            <person name="Ji P."/>
            <person name="Bell-Sakyi L."/>
            <person name="Cui X.M."/>
            <person name="Yuan T.T."/>
            <person name="Jiang B.G."/>
            <person name="Yang W.F."/>
            <person name="Lam T.T."/>
            <person name="Chang Q.C."/>
            <person name="Ding S.J."/>
            <person name="Wang X.J."/>
            <person name="Zhu J.G."/>
            <person name="Ruan X.D."/>
            <person name="Zhao L."/>
            <person name="Wei J.T."/>
            <person name="Ye R.Z."/>
            <person name="Que T.C."/>
            <person name="Du C.H."/>
            <person name="Zhou Y.H."/>
            <person name="Cheng J.X."/>
            <person name="Dai P.F."/>
            <person name="Guo W.B."/>
            <person name="Han X.H."/>
            <person name="Huang E.J."/>
            <person name="Li L.F."/>
            <person name="Wei W."/>
            <person name="Gao Y.C."/>
            <person name="Liu J.Z."/>
            <person name="Shao H.Z."/>
            <person name="Wang X."/>
            <person name="Wang C.C."/>
            <person name="Yang T.C."/>
            <person name="Huo Q.B."/>
            <person name="Li W."/>
            <person name="Chen H.Y."/>
            <person name="Chen S.E."/>
            <person name="Zhou L.G."/>
            <person name="Ni X.B."/>
            <person name="Tian J.H."/>
            <person name="Sheng Y."/>
            <person name="Liu T."/>
            <person name="Pan Y.S."/>
            <person name="Xia L.Y."/>
            <person name="Li J."/>
            <person name="Zhao F."/>
            <person name="Cao W.C."/>
        </authorList>
    </citation>
    <scope>NUCLEOTIDE SEQUENCE</scope>
    <source>
        <strain evidence="3">Rsan-2018</strain>
    </source>
</reference>
<comment type="caution">
    <text evidence="3">The sequence shown here is derived from an EMBL/GenBank/DDBJ whole genome shotgun (WGS) entry which is preliminary data.</text>
</comment>
<dbReference type="PANTHER" id="PTHR10609:SF27">
    <property type="entry name" value="CN HYDROLASE DOMAIN-CONTAINING PROTEIN-RELATED"/>
    <property type="match status" value="1"/>
</dbReference>
<reference evidence="3" key="2">
    <citation type="submission" date="2021-09" db="EMBL/GenBank/DDBJ databases">
        <authorList>
            <person name="Jia N."/>
            <person name="Wang J."/>
            <person name="Shi W."/>
            <person name="Du L."/>
            <person name="Sun Y."/>
            <person name="Zhan W."/>
            <person name="Jiang J."/>
            <person name="Wang Q."/>
            <person name="Zhang B."/>
            <person name="Ji P."/>
            <person name="Sakyi L.B."/>
            <person name="Cui X."/>
            <person name="Yuan T."/>
            <person name="Jiang B."/>
            <person name="Yang W."/>
            <person name="Lam T.T.-Y."/>
            <person name="Chang Q."/>
            <person name="Ding S."/>
            <person name="Wang X."/>
            <person name="Zhu J."/>
            <person name="Ruan X."/>
            <person name="Zhao L."/>
            <person name="Wei J."/>
            <person name="Que T."/>
            <person name="Du C."/>
            <person name="Cheng J."/>
            <person name="Dai P."/>
            <person name="Han X."/>
            <person name="Huang E."/>
            <person name="Gao Y."/>
            <person name="Liu J."/>
            <person name="Shao H."/>
            <person name="Ye R."/>
            <person name="Li L."/>
            <person name="Wei W."/>
            <person name="Wang X."/>
            <person name="Wang C."/>
            <person name="Huo Q."/>
            <person name="Li W."/>
            <person name="Guo W."/>
            <person name="Chen H."/>
            <person name="Chen S."/>
            <person name="Zhou L."/>
            <person name="Zhou L."/>
            <person name="Ni X."/>
            <person name="Tian J."/>
            <person name="Zhou Y."/>
            <person name="Sheng Y."/>
            <person name="Liu T."/>
            <person name="Pan Y."/>
            <person name="Xia L."/>
            <person name="Li J."/>
            <person name="Zhao F."/>
            <person name="Cao W."/>
        </authorList>
    </citation>
    <scope>NUCLEOTIDE SEQUENCE</scope>
    <source>
        <strain evidence="3">Rsan-2018</strain>
        <tissue evidence="3">Larvae</tissue>
    </source>
</reference>
<evidence type="ECO:0000256" key="1">
    <source>
        <dbReference type="ARBA" id="ARBA00008225"/>
    </source>
</evidence>
<dbReference type="AlphaFoldDB" id="A0A9D4SM84"/>
<evidence type="ECO:0000313" key="3">
    <source>
        <dbReference type="EMBL" id="KAH7931629.1"/>
    </source>
</evidence>
<dbReference type="EMBL" id="JABSTV010002145">
    <property type="protein sequence ID" value="KAH7931629.1"/>
    <property type="molecule type" value="Genomic_DNA"/>
</dbReference>
<accession>A0A9D4SM84</accession>
<proteinExistence type="inferred from homology"/>